<gene>
    <name evidence="3" type="ORF">JQS43_10185</name>
</gene>
<organism evidence="3 4">
    <name type="scientific">Natronosporangium hydrolyticum</name>
    <dbReference type="NCBI Taxonomy" id="2811111"/>
    <lineage>
        <taxon>Bacteria</taxon>
        <taxon>Bacillati</taxon>
        <taxon>Actinomycetota</taxon>
        <taxon>Actinomycetes</taxon>
        <taxon>Micromonosporales</taxon>
        <taxon>Micromonosporaceae</taxon>
        <taxon>Natronosporangium</taxon>
    </lineage>
</organism>
<evidence type="ECO:0000313" key="3">
    <source>
        <dbReference type="EMBL" id="QSB16604.1"/>
    </source>
</evidence>
<feature type="region of interest" description="Disordered" evidence="2">
    <location>
        <begin position="1"/>
        <end position="28"/>
    </location>
</feature>
<evidence type="ECO:0000256" key="1">
    <source>
        <dbReference type="PIRSR" id="PIRSR613078-2"/>
    </source>
</evidence>
<protein>
    <submittedName>
        <fullName evidence="3">Histidine phosphatase family protein</fullName>
    </submittedName>
</protein>
<evidence type="ECO:0000256" key="2">
    <source>
        <dbReference type="SAM" id="MobiDB-lite"/>
    </source>
</evidence>
<evidence type="ECO:0000313" key="4">
    <source>
        <dbReference type="Proteomes" id="UP000662857"/>
    </source>
</evidence>
<feature type="binding site" evidence="1">
    <location>
        <begin position="21"/>
        <end position="22"/>
    </location>
    <ligand>
        <name>substrate</name>
    </ligand>
</feature>
<dbReference type="SMART" id="SM00855">
    <property type="entry name" value="PGAM"/>
    <property type="match status" value="1"/>
</dbReference>
<dbReference type="PANTHER" id="PTHR48100:SF15">
    <property type="entry name" value="SEDOHEPTULOSE 1,7-BISPHOSPHATASE"/>
    <property type="match status" value="1"/>
</dbReference>
<dbReference type="EMBL" id="CP070499">
    <property type="protein sequence ID" value="QSB16604.1"/>
    <property type="molecule type" value="Genomic_DNA"/>
</dbReference>
<dbReference type="Proteomes" id="UP000662857">
    <property type="component" value="Chromosome"/>
</dbReference>
<dbReference type="RefSeq" id="WP_239678831.1">
    <property type="nucleotide sequence ID" value="NZ_CP070499.1"/>
</dbReference>
<dbReference type="KEGG" id="nhy:JQS43_10185"/>
<dbReference type="CDD" id="cd07067">
    <property type="entry name" value="HP_PGM_like"/>
    <property type="match status" value="1"/>
</dbReference>
<feature type="binding site" evidence="1">
    <location>
        <position position="58"/>
    </location>
    <ligand>
        <name>substrate</name>
    </ligand>
</feature>
<dbReference type="Pfam" id="PF00300">
    <property type="entry name" value="His_Phos_1"/>
    <property type="match status" value="1"/>
</dbReference>
<reference evidence="3" key="1">
    <citation type="submission" date="2021-02" db="EMBL/GenBank/DDBJ databases">
        <title>Natrosporangium hydrolyticum gen. nov., sp. nov, a haloalkaliphilic actinobacterium from a soda solonchak soil.</title>
        <authorList>
            <person name="Sorokin D.Y."/>
            <person name="Khijniak T.V."/>
            <person name="Zakharycheva A.P."/>
            <person name="Boueva O.V."/>
            <person name="Ariskina E.V."/>
            <person name="Hahnke R.L."/>
            <person name="Bunk B."/>
            <person name="Sproer C."/>
            <person name="Schumann P."/>
            <person name="Evtushenko L.I."/>
            <person name="Kublanov I.V."/>
        </authorList>
    </citation>
    <scope>NUCLEOTIDE SEQUENCE</scope>
    <source>
        <strain evidence="3">DSM 106523</strain>
    </source>
</reference>
<sequence length="195" mass="21130">MSEIVLVRHGETEWSRSGRHTGRTDLPLTPAGEAAATALAAALGDRRFVTVLTSPLRRAADTCRLAGLAADAEVVPELREWEYGSYEGRTTADIRSQRPGWSIWRDGAPAGETATQVGDRVDPLIDRLRGVDGDVAVFSHGHLLRVLAARWLELPAAQGRCFALDTAAVSALGWERETPVLRRWNQSTAPDPPSG</sequence>
<keyword evidence="4" id="KW-1185">Reference proteome</keyword>
<dbReference type="GO" id="GO:0070297">
    <property type="term" value="P:regulation of phosphorelay signal transduction system"/>
    <property type="evidence" value="ECO:0007669"/>
    <property type="project" value="TreeGrafter"/>
</dbReference>
<dbReference type="SUPFAM" id="SSF53254">
    <property type="entry name" value="Phosphoglycerate mutase-like"/>
    <property type="match status" value="1"/>
</dbReference>
<dbReference type="InterPro" id="IPR050275">
    <property type="entry name" value="PGM_Phosphatase"/>
</dbReference>
<dbReference type="Gene3D" id="3.40.50.1240">
    <property type="entry name" value="Phosphoglycerate mutase-like"/>
    <property type="match status" value="1"/>
</dbReference>
<proteinExistence type="predicted"/>
<dbReference type="PANTHER" id="PTHR48100">
    <property type="entry name" value="BROAD-SPECIFICITY PHOSPHATASE YOR283W-RELATED"/>
    <property type="match status" value="1"/>
</dbReference>
<feature type="compositionally biased region" description="Basic and acidic residues" evidence="2">
    <location>
        <begin position="1"/>
        <end position="16"/>
    </location>
</feature>
<name>A0A895YFF9_9ACTN</name>
<accession>A0A895YFF9</accession>
<dbReference type="GO" id="GO:0101006">
    <property type="term" value="F:protein histidine phosphatase activity"/>
    <property type="evidence" value="ECO:0007669"/>
    <property type="project" value="TreeGrafter"/>
</dbReference>
<dbReference type="AlphaFoldDB" id="A0A895YFF9"/>
<dbReference type="InterPro" id="IPR029033">
    <property type="entry name" value="His_PPase_superfam"/>
</dbReference>
<dbReference type="InterPro" id="IPR013078">
    <property type="entry name" value="His_Pase_superF_clade-1"/>
</dbReference>